<proteinExistence type="predicted"/>
<gene>
    <name evidence="1" type="ORF">GHK24_05755</name>
</gene>
<evidence type="ECO:0000313" key="1">
    <source>
        <dbReference type="EMBL" id="MQY51278.1"/>
    </source>
</evidence>
<sequence length="185" mass="19593">MNAAHEAALIAAAQKLARARYTVEENPLTDELRAEASKVLARFVTARLLEAGAALKGVAEDVAKPGMYRDDATRWALDALYDATMPDGSRCQPCLVSHMINRVFSVVAHSEPSEGFGASVALRRAMVAHALVAPYALPFGEGDETGEEDLAALGAATGYGLAKAAGIDLYSFVSDCYAKTVTTRE</sequence>
<dbReference type="AlphaFoldDB" id="A0A6L5JYJ6"/>
<evidence type="ECO:0000313" key="2">
    <source>
        <dbReference type="Proteomes" id="UP000480275"/>
    </source>
</evidence>
<dbReference type="EMBL" id="WIXJ01000002">
    <property type="protein sequence ID" value="MQY51278.1"/>
    <property type="molecule type" value="Genomic_DNA"/>
</dbReference>
<organism evidence="1 2">
    <name type="scientific">Rhodocyclus tenuis</name>
    <name type="common">Rhodospirillum tenue</name>
    <dbReference type="NCBI Taxonomy" id="1066"/>
    <lineage>
        <taxon>Bacteria</taxon>
        <taxon>Pseudomonadati</taxon>
        <taxon>Pseudomonadota</taxon>
        <taxon>Betaproteobacteria</taxon>
        <taxon>Rhodocyclales</taxon>
        <taxon>Rhodocyclaceae</taxon>
        <taxon>Rhodocyclus</taxon>
    </lineage>
</organism>
<protein>
    <submittedName>
        <fullName evidence="1">Uncharacterized protein</fullName>
    </submittedName>
</protein>
<name>A0A6L5JYJ6_RHOTE</name>
<comment type="caution">
    <text evidence="1">The sequence shown here is derived from an EMBL/GenBank/DDBJ whole genome shotgun (WGS) entry which is preliminary data.</text>
</comment>
<reference evidence="1 2" key="1">
    <citation type="submission" date="2019-10" db="EMBL/GenBank/DDBJ databases">
        <title>Whole-genome sequence of the purple nonsulfur photosynthetic bacterium Rhodocyclus tenuis.</title>
        <authorList>
            <person name="Kyndt J.A."/>
            <person name="Meyer T.E."/>
        </authorList>
    </citation>
    <scope>NUCLEOTIDE SEQUENCE [LARGE SCALE GENOMIC DNA]</scope>
    <source>
        <strain evidence="1 2">DSM 110</strain>
    </source>
</reference>
<accession>A0A6L5JYJ6</accession>
<dbReference type="Proteomes" id="UP000480275">
    <property type="component" value="Unassembled WGS sequence"/>
</dbReference>